<comment type="similarity">
    <text evidence="1">Belongs to the peptidase M24B family.</text>
</comment>
<proteinExistence type="inferred from homology"/>
<evidence type="ECO:0000313" key="7">
    <source>
        <dbReference type="EMBL" id="MBU5486330.1"/>
    </source>
</evidence>
<evidence type="ECO:0000259" key="6">
    <source>
        <dbReference type="Pfam" id="PF16188"/>
    </source>
</evidence>
<accession>A0ABS6EM75</accession>
<sequence>MNINDKLKKLREHMIISGLDAYIVPSYDAHQSEYVHDHWKSRTWLSGFTGSAGTLVITLKESGLWTDGRYFIQAENELKGSEIKLFKMREPGVPSYKEWLKDNLTANCKIGFDGKVMPISDIKDLKNTLNNHTINLEGSYDIVDLIWTNRPSLPLDKIFVHPKKFAGKDINEKLSLVRREMSNLKADYYLLTTLDDIAWLFNIRGNDVKNNPVAISYSLISKDEIYLFIDKEKLTTDVVEELTYFHVKIEDYNSIYNSITKIPSNNSILVDAAKTSFNLYNSIPCHCKIIKGQNLVQNIKAIKNTIEIEHIKNCHIKDGVAMVKFLYWLKSNIGKETITEISASNKLEAFRNEQLHFITPSFDTIAAYKDHAAMMHYKATEDNQYTLENKSLFLVDSGGQYLDGTTDITRTIVLGEITPEEKHHFTLVLKGHIALSKAKFLHGVTGTNLDVLARLPIWSEGIDYKCGTGHGVGYCLSVHEAPQRFSINYNEAVLEEGMIITNEPGIYIEGKHGIRTENELLIIQDEVTDFGTFMRFETITYCPIDLQGVDVTILTPEEKQWLNDYHKKVYTLLYPHLNTDEKLWLKEATSEI</sequence>
<feature type="domain" description="Peptidase M24 C-terminal" evidence="6">
    <location>
        <begin position="533"/>
        <end position="592"/>
    </location>
</feature>
<dbReference type="Pfam" id="PF16189">
    <property type="entry name" value="Creatinase_N_2"/>
    <property type="match status" value="1"/>
</dbReference>
<comment type="caution">
    <text evidence="7">The sequence shown here is derived from an EMBL/GenBank/DDBJ whole genome shotgun (WGS) entry which is preliminary data.</text>
</comment>
<dbReference type="RefSeq" id="WP_216440933.1">
    <property type="nucleotide sequence ID" value="NZ_JAHLQF010000005.1"/>
</dbReference>
<dbReference type="InterPro" id="IPR032416">
    <property type="entry name" value="Peptidase_M24_C"/>
</dbReference>
<evidence type="ECO:0000259" key="5">
    <source>
        <dbReference type="Pfam" id="PF01321"/>
    </source>
</evidence>
<keyword evidence="2" id="KW-0479">Metal-binding</keyword>
<dbReference type="Pfam" id="PF01321">
    <property type="entry name" value="Creatinase_N"/>
    <property type="match status" value="1"/>
</dbReference>
<name>A0ABS6EM75_9CLOT</name>
<keyword evidence="7" id="KW-0645">Protease</keyword>
<dbReference type="PANTHER" id="PTHR43763:SF6">
    <property type="entry name" value="XAA-PRO AMINOPEPTIDASE 1"/>
    <property type="match status" value="1"/>
</dbReference>
<protein>
    <submittedName>
        <fullName evidence="7">Aminopeptidase P family protein</fullName>
    </submittedName>
</protein>
<dbReference type="GO" id="GO:0004177">
    <property type="term" value="F:aminopeptidase activity"/>
    <property type="evidence" value="ECO:0007669"/>
    <property type="project" value="UniProtKB-KW"/>
</dbReference>
<keyword evidence="7" id="KW-0031">Aminopeptidase</keyword>
<dbReference type="Pfam" id="PF16188">
    <property type="entry name" value="Peptidase_M24_C"/>
    <property type="match status" value="1"/>
</dbReference>
<evidence type="ECO:0000256" key="2">
    <source>
        <dbReference type="ARBA" id="ARBA00022723"/>
    </source>
</evidence>
<dbReference type="CDD" id="cd01085">
    <property type="entry name" value="APP"/>
    <property type="match status" value="1"/>
</dbReference>
<feature type="domain" description="Peptidase M24" evidence="4">
    <location>
        <begin position="309"/>
        <end position="522"/>
    </location>
</feature>
<organism evidence="7 8">
    <name type="scientific">Clostridium mobile</name>
    <dbReference type="NCBI Taxonomy" id="2841512"/>
    <lineage>
        <taxon>Bacteria</taxon>
        <taxon>Bacillati</taxon>
        <taxon>Bacillota</taxon>
        <taxon>Clostridia</taxon>
        <taxon>Eubacteriales</taxon>
        <taxon>Clostridiaceae</taxon>
        <taxon>Clostridium</taxon>
    </lineage>
</organism>
<dbReference type="Pfam" id="PF00557">
    <property type="entry name" value="Peptidase_M24"/>
    <property type="match status" value="1"/>
</dbReference>
<dbReference type="InterPro" id="IPR033740">
    <property type="entry name" value="Pept_M24B"/>
</dbReference>
<dbReference type="InterPro" id="IPR000587">
    <property type="entry name" value="Creatinase_N"/>
</dbReference>
<keyword evidence="8" id="KW-1185">Reference proteome</keyword>
<reference evidence="7 8" key="1">
    <citation type="submission" date="2021-06" db="EMBL/GenBank/DDBJ databases">
        <authorList>
            <person name="Sun Q."/>
            <person name="Li D."/>
        </authorList>
    </citation>
    <scope>NUCLEOTIDE SEQUENCE [LARGE SCALE GENOMIC DNA]</scope>
    <source>
        <strain evidence="7 8">MSJ-11</strain>
    </source>
</reference>
<keyword evidence="3" id="KW-0378">Hydrolase</keyword>
<evidence type="ECO:0000256" key="1">
    <source>
        <dbReference type="ARBA" id="ARBA00008766"/>
    </source>
</evidence>
<dbReference type="InterPro" id="IPR050422">
    <property type="entry name" value="X-Pro_aminopeptidase_P"/>
</dbReference>
<evidence type="ECO:0000313" key="8">
    <source>
        <dbReference type="Proteomes" id="UP000726170"/>
    </source>
</evidence>
<dbReference type="PANTHER" id="PTHR43763">
    <property type="entry name" value="XAA-PRO AMINOPEPTIDASE 1"/>
    <property type="match status" value="1"/>
</dbReference>
<dbReference type="InterPro" id="IPR000994">
    <property type="entry name" value="Pept_M24"/>
</dbReference>
<feature type="domain" description="Creatinase N-terminal" evidence="5">
    <location>
        <begin position="7"/>
        <end position="136"/>
    </location>
</feature>
<dbReference type="EMBL" id="JAHLQF010000005">
    <property type="protein sequence ID" value="MBU5486330.1"/>
    <property type="molecule type" value="Genomic_DNA"/>
</dbReference>
<dbReference type="Proteomes" id="UP000726170">
    <property type="component" value="Unassembled WGS sequence"/>
</dbReference>
<gene>
    <name evidence="7" type="ORF">KQI86_18635</name>
</gene>
<evidence type="ECO:0000256" key="3">
    <source>
        <dbReference type="ARBA" id="ARBA00022801"/>
    </source>
</evidence>
<evidence type="ECO:0000259" key="4">
    <source>
        <dbReference type="Pfam" id="PF00557"/>
    </source>
</evidence>